<dbReference type="EMBL" id="AUPC02000069">
    <property type="protein sequence ID" value="POG74663.1"/>
    <property type="molecule type" value="Genomic_DNA"/>
</dbReference>
<dbReference type="PROSITE" id="PS50097">
    <property type="entry name" value="BTB"/>
    <property type="match status" value="1"/>
</dbReference>
<protein>
    <submittedName>
        <fullName evidence="2">BTB/POZ protein</fullName>
    </submittedName>
</protein>
<dbReference type="SMART" id="SM00225">
    <property type="entry name" value="BTB"/>
    <property type="match status" value="1"/>
</dbReference>
<dbReference type="InterPro" id="IPR000210">
    <property type="entry name" value="BTB/POZ_dom"/>
</dbReference>
<proteinExistence type="predicted"/>
<evidence type="ECO:0000259" key="1">
    <source>
        <dbReference type="PROSITE" id="PS50097"/>
    </source>
</evidence>
<gene>
    <name evidence="2" type="ORF">GLOIN_2v1771097</name>
</gene>
<keyword evidence="3" id="KW-1185">Reference proteome</keyword>
<evidence type="ECO:0000313" key="2">
    <source>
        <dbReference type="EMBL" id="POG74663.1"/>
    </source>
</evidence>
<dbReference type="InterPro" id="IPR011333">
    <property type="entry name" value="SKP1/BTB/POZ_sf"/>
</dbReference>
<comment type="caution">
    <text evidence="2">The sequence shown here is derived from an EMBL/GenBank/DDBJ whole genome shotgun (WGS) entry which is preliminary data.</text>
</comment>
<dbReference type="AlphaFoldDB" id="A0A2P4QAI7"/>
<dbReference type="SUPFAM" id="SSF54695">
    <property type="entry name" value="POZ domain"/>
    <property type="match status" value="1"/>
</dbReference>
<feature type="domain" description="BTB" evidence="1">
    <location>
        <begin position="26"/>
        <end position="99"/>
    </location>
</feature>
<organism evidence="2 3">
    <name type="scientific">Rhizophagus irregularis (strain DAOM 181602 / DAOM 197198 / MUCL 43194)</name>
    <name type="common">Arbuscular mycorrhizal fungus</name>
    <name type="synonym">Glomus intraradices</name>
    <dbReference type="NCBI Taxonomy" id="747089"/>
    <lineage>
        <taxon>Eukaryota</taxon>
        <taxon>Fungi</taxon>
        <taxon>Fungi incertae sedis</taxon>
        <taxon>Mucoromycota</taxon>
        <taxon>Glomeromycotina</taxon>
        <taxon>Glomeromycetes</taxon>
        <taxon>Glomerales</taxon>
        <taxon>Glomeraceae</taxon>
        <taxon>Rhizophagus</taxon>
    </lineage>
</organism>
<reference evidence="2 3" key="2">
    <citation type="journal article" date="2018" name="New Phytol.">
        <title>High intraspecific genome diversity in the model arbuscular mycorrhizal symbiont Rhizophagus irregularis.</title>
        <authorList>
            <person name="Chen E.C.H."/>
            <person name="Morin E."/>
            <person name="Beaudet D."/>
            <person name="Noel J."/>
            <person name="Yildirir G."/>
            <person name="Ndikumana S."/>
            <person name="Charron P."/>
            <person name="St-Onge C."/>
            <person name="Giorgi J."/>
            <person name="Kruger M."/>
            <person name="Marton T."/>
            <person name="Ropars J."/>
            <person name="Grigoriev I.V."/>
            <person name="Hainaut M."/>
            <person name="Henrissat B."/>
            <person name="Roux C."/>
            <person name="Martin F."/>
            <person name="Corradi N."/>
        </authorList>
    </citation>
    <scope>NUCLEOTIDE SEQUENCE [LARGE SCALE GENOMIC DNA]</scope>
    <source>
        <strain evidence="2 3">DAOM 197198</strain>
    </source>
</reference>
<dbReference type="Gene3D" id="3.30.710.10">
    <property type="entry name" value="Potassium Channel Kv1.1, Chain A"/>
    <property type="match status" value="1"/>
</dbReference>
<dbReference type="Proteomes" id="UP000018888">
    <property type="component" value="Unassembled WGS sequence"/>
</dbReference>
<name>A0A2P4QAI7_RHIID</name>
<evidence type="ECO:0000313" key="3">
    <source>
        <dbReference type="Proteomes" id="UP000018888"/>
    </source>
</evidence>
<dbReference type="CDD" id="cd18186">
    <property type="entry name" value="BTB_POZ_ZBTB_KLHL-like"/>
    <property type="match status" value="1"/>
</dbReference>
<dbReference type="Pfam" id="PF00651">
    <property type="entry name" value="BTB"/>
    <property type="match status" value="1"/>
</dbReference>
<sequence>MKYKRLKIISLLTKAFEQLLKTETDYNVIIYAGKIHDSKEFHAHSNILRCKSKYFDNIISDKNIEKKDEKYVIYKLNISPQVFDVILKYLYADYVYITDKIGTELLNIIIASDELNLENLTRFTKDYIVKTSPIITK</sequence>
<accession>A0A2P4QAI7</accession>
<reference evidence="2 3" key="1">
    <citation type="journal article" date="2013" name="Proc. Natl. Acad. Sci. U.S.A.">
        <title>Genome of an arbuscular mycorrhizal fungus provides insight into the oldest plant symbiosis.</title>
        <authorList>
            <person name="Tisserant E."/>
            <person name="Malbreil M."/>
            <person name="Kuo A."/>
            <person name="Kohler A."/>
            <person name="Symeonidi A."/>
            <person name="Balestrini R."/>
            <person name="Charron P."/>
            <person name="Duensing N."/>
            <person name="Frei Dit Frey N."/>
            <person name="Gianinazzi-Pearson V."/>
            <person name="Gilbert L.B."/>
            <person name="Handa Y."/>
            <person name="Herr J.R."/>
            <person name="Hijri M."/>
            <person name="Koul R."/>
            <person name="Kawaguchi M."/>
            <person name="Krajinski F."/>
            <person name="Lammers P.J."/>
            <person name="Masclaux F.G."/>
            <person name="Murat C."/>
            <person name="Morin E."/>
            <person name="Ndikumana S."/>
            <person name="Pagni M."/>
            <person name="Petitpierre D."/>
            <person name="Requena N."/>
            <person name="Rosikiewicz P."/>
            <person name="Riley R."/>
            <person name="Saito K."/>
            <person name="San Clemente H."/>
            <person name="Shapiro H."/>
            <person name="van Tuinen D."/>
            <person name="Becard G."/>
            <person name="Bonfante P."/>
            <person name="Paszkowski U."/>
            <person name="Shachar-Hill Y.Y."/>
            <person name="Tuskan G.A."/>
            <person name="Young P.W."/>
            <person name="Sanders I.R."/>
            <person name="Henrissat B."/>
            <person name="Rensing S.A."/>
            <person name="Grigoriev I.V."/>
            <person name="Corradi N."/>
            <person name="Roux C."/>
            <person name="Martin F."/>
        </authorList>
    </citation>
    <scope>NUCLEOTIDE SEQUENCE [LARGE SCALE GENOMIC DNA]</scope>
    <source>
        <strain evidence="2 3">DAOM 197198</strain>
    </source>
</reference>